<keyword evidence="2 6" id="KW-0812">Transmembrane</keyword>
<dbReference type="CDD" id="cd17321">
    <property type="entry name" value="MFS_MMR_MDR_like"/>
    <property type="match status" value="1"/>
</dbReference>
<feature type="transmembrane region" description="Helical" evidence="6">
    <location>
        <begin position="153"/>
        <end position="179"/>
    </location>
</feature>
<keyword evidence="9" id="KW-1185">Reference proteome</keyword>
<evidence type="ECO:0000259" key="7">
    <source>
        <dbReference type="PROSITE" id="PS50850"/>
    </source>
</evidence>
<feature type="transmembrane region" description="Helical" evidence="6">
    <location>
        <begin position="417"/>
        <end position="448"/>
    </location>
</feature>
<feature type="transmembrane region" description="Helical" evidence="6">
    <location>
        <begin position="245"/>
        <end position="265"/>
    </location>
</feature>
<feature type="transmembrane region" description="Helical" evidence="6">
    <location>
        <begin position="125"/>
        <end position="146"/>
    </location>
</feature>
<dbReference type="GO" id="GO:0022857">
    <property type="term" value="F:transmembrane transporter activity"/>
    <property type="evidence" value="ECO:0007669"/>
    <property type="project" value="InterPro"/>
</dbReference>
<dbReference type="Gene3D" id="1.20.1720.10">
    <property type="entry name" value="Multidrug resistance protein D"/>
    <property type="match status" value="1"/>
</dbReference>
<evidence type="ECO:0000256" key="1">
    <source>
        <dbReference type="ARBA" id="ARBA00004141"/>
    </source>
</evidence>
<feature type="transmembrane region" description="Helical" evidence="6">
    <location>
        <begin position="385"/>
        <end position="405"/>
    </location>
</feature>
<protein>
    <submittedName>
        <fullName evidence="8">Major facilitator superfamily MFS_1</fullName>
    </submittedName>
</protein>
<feature type="transmembrane region" description="Helical" evidence="6">
    <location>
        <begin position="185"/>
        <end position="207"/>
    </location>
</feature>
<feature type="transmembrane region" description="Helical" evidence="6">
    <location>
        <begin position="350"/>
        <end position="373"/>
    </location>
</feature>
<dbReference type="EMBL" id="CP002026">
    <property type="protein sequence ID" value="ADH90063.1"/>
    <property type="molecule type" value="Genomic_DNA"/>
</dbReference>
<evidence type="ECO:0000256" key="4">
    <source>
        <dbReference type="ARBA" id="ARBA00023136"/>
    </source>
</evidence>
<dbReference type="PANTHER" id="PTHR42718">
    <property type="entry name" value="MAJOR FACILITATOR SUPERFAMILY MULTIDRUG TRANSPORTER MFSC"/>
    <property type="match status" value="1"/>
</dbReference>
<dbReference type="SUPFAM" id="SSF103473">
    <property type="entry name" value="MFS general substrate transporter"/>
    <property type="match status" value="1"/>
</dbReference>
<gene>
    <name evidence="8" type="ordered locus">Snov_2775</name>
</gene>
<dbReference type="InterPro" id="IPR020846">
    <property type="entry name" value="MFS_dom"/>
</dbReference>
<comment type="subcellular location">
    <subcellularLocation>
        <location evidence="1">Membrane</location>
        <topology evidence="1">Multi-pass membrane protein</topology>
    </subcellularLocation>
</comment>
<dbReference type="RefSeq" id="WP_013167567.1">
    <property type="nucleotide sequence ID" value="NC_014217.1"/>
</dbReference>
<proteinExistence type="predicted"/>
<dbReference type="AlphaFoldDB" id="D7A5U8"/>
<feature type="domain" description="Major facilitator superfamily (MFS) profile" evidence="7">
    <location>
        <begin position="30"/>
        <end position="487"/>
    </location>
</feature>
<feature type="transmembrane region" description="Helical" evidence="6">
    <location>
        <begin position="219"/>
        <end position="239"/>
    </location>
</feature>
<dbReference type="Proteomes" id="UP000006633">
    <property type="component" value="Chromosome"/>
</dbReference>
<keyword evidence="4 6" id="KW-0472">Membrane</keyword>
<name>D7A5U8_ANCN5</name>
<sequence length="515" mass="53601">MSTTLSQAETSPAVRFRDGVAPREPRRWLMFAILLVGAFLPPLDFFIVNVALPSIRAELAASSSAEQLVISAYAALYAVTLITGGRLGDLYGRGRMFFLGLVGFAAASTLCGFAWSPWALIAGRALQGVTAAVMAPQALASVQAIFPESEKPLALSLYGAVFGLAAVVGQALGGILISLDLLGLGWRAIFIVNLPVAVLVVLFGLPLLKETRAPEPRKLDLGGTVLSIMTLAALIVPLIEGREAGWPLWSWLSLIAAPALGWLFWRYETRLAHKGGTPLIDPASIQAPGLGRALLIALLFYGITPFFLLFSVYLQNALHVTALSAGLVFLPFGAGFLLGPLATPICRRILGAYVNAIGMGLESVGFAGLIWAILATPTGAVPAPVPLAVILFVIGLGQGLALPTLMRMVTGRVAPAFSGMIAGIASSTLQISAALSVAVNGGIFYAVLGTRSDPAAITQAFVVAILCIAACLAAGAALSVSLAWRFAAPAEEGRLERPHGRRRADGGQADCLGSS</sequence>
<feature type="transmembrane region" description="Helical" evidence="6">
    <location>
        <begin position="28"/>
        <end position="48"/>
    </location>
</feature>
<dbReference type="PROSITE" id="PS50850">
    <property type="entry name" value="MFS"/>
    <property type="match status" value="1"/>
</dbReference>
<feature type="region of interest" description="Disordered" evidence="5">
    <location>
        <begin position="495"/>
        <end position="515"/>
    </location>
</feature>
<organism evidence="8 9">
    <name type="scientific">Ancylobacter novellus (strain ATCC 8093 / DSM 506 / JCM 20403 / CCM 1077 / IAM 12100 / NBRC 12443 / NCIMB 10456)</name>
    <name type="common">Starkeya novella</name>
    <dbReference type="NCBI Taxonomy" id="639283"/>
    <lineage>
        <taxon>Bacteria</taxon>
        <taxon>Pseudomonadati</taxon>
        <taxon>Pseudomonadota</taxon>
        <taxon>Alphaproteobacteria</taxon>
        <taxon>Hyphomicrobiales</taxon>
        <taxon>Xanthobacteraceae</taxon>
        <taxon>Ancylobacter</taxon>
    </lineage>
</organism>
<feature type="transmembrane region" description="Helical" evidence="6">
    <location>
        <begin position="320"/>
        <end position="338"/>
    </location>
</feature>
<dbReference type="Pfam" id="PF07690">
    <property type="entry name" value="MFS_1"/>
    <property type="match status" value="1"/>
</dbReference>
<evidence type="ECO:0000256" key="2">
    <source>
        <dbReference type="ARBA" id="ARBA00022692"/>
    </source>
</evidence>
<dbReference type="InterPro" id="IPR036259">
    <property type="entry name" value="MFS_trans_sf"/>
</dbReference>
<dbReference type="STRING" id="639283.Snov_2775"/>
<dbReference type="GO" id="GO:0016020">
    <property type="term" value="C:membrane"/>
    <property type="evidence" value="ECO:0007669"/>
    <property type="project" value="UniProtKB-SubCell"/>
</dbReference>
<evidence type="ECO:0000256" key="6">
    <source>
        <dbReference type="SAM" id="Phobius"/>
    </source>
</evidence>
<evidence type="ECO:0000256" key="5">
    <source>
        <dbReference type="SAM" id="MobiDB-lite"/>
    </source>
</evidence>
<dbReference type="HOGENOM" id="CLU_000960_28_2_5"/>
<feature type="transmembrane region" description="Helical" evidence="6">
    <location>
        <begin position="97"/>
        <end position="119"/>
    </location>
</feature>
<feature type="transmembrane region" description="Helical" evidence="6">
    <location>
        <begin position="293"/>
        <end position="314"/>
    </location>
</feature>
<dbReference type="KEGG" id="sno:Snov_2775"/>
<keyword evidence="3 6" id="KW-1133">Transmembrane helix</keyword>
<reference evidence="8 9" key="1">
    <citation type="journal article" date="2012" name="Stand. Genomic Sci.">
        <title>Complete genome sequence of the facultatively chemolithoautotrophic and methylotrophic alpha Proteobacterium Starkeya novella type strain (ATCC 8093(T)).</title>
        <authorList>
            <person name="Kappler U."/>
            <person name="Davenport K."/>
            <person name="Beatson S."/>
            <person name="Lucas S."/>
            <person name="Lapidus A."/>
            <person name="Copeland A."/>
            <person name="Berry K.W."/>
            <person name="Glavina Del Rio T."/>
            <person name="Hammon N."/>
            <person name="Dalin E."/>
            <person name="Tice H."/>
            <person name="Pitluck S."/>
            <person name="Richardson P."/>
            <person name="Bruce D."/>
            <person name="Goodwin L.A."/>
            <person name="Han C."/>
            <person name="Tapia R."/>
            <person name="Detter J.C."/>
            <person name="Chang Y.J."/>
            <person name="Jeffries C.D."/>
            <person name="Land M."/>
            <person name="Hauser L."/>
            <person name="Kyrpides N.C."/>
            <person name="Goker M."/>
            <person name="Ivanova N."/>
            <person name="Klenk H.P."/>
            <person name="Woyke T."/>
        </authorList>
    </citation>
    <scope>NUCLEOTIDE SEQUENCE [LARGE SCALE GENOMIC DNA]</scope>
    <source>
        <strain evidence="9">ATCC 8093 / DSM 506 / JCM 20403 / CCM 1077 / IAM 12100 / NBRC 12443 / NCIMB 10456</strain>
    </source>
</reference>
<evidence type="ECO:0000256" key="3">
    <source>
        <dbReference type="ARBA" id="ARBA00022989"/>
    </source>
</evidence>
<evidence type="ECO:0000313" key="9">
    <source>
        <dbReference type="Proteomes" id="UP000006633"/>
    </source>
</evidence>
<feature type="transmembrane region" description="Helical" evidence="6">
    <location>
        <begin position="460"/>
        <end position="484"/>
    </location>
</feature>
<dbReference type="Gene3D" id="1.20.1250.20">
    <property type="entry name" value="MFS general substrate transporter like domains"/>
    <property type="match status" value="1"/>
</dbReference>
<dbReference type="InterPro" id="IPR011701">
    <property type="entry name" value="MFS"/>
</dbReference>
<dbReference type="eggNOG" id="COG0477">
    <property type="taxonomic scope" value="Bacteria"/>
</dbReference>
<feature type="transmembrane region" description="Helical" evidence="6">
    <location>
        <begin position="68"/>
        <end position="85"/>
    </location>
</feature>
<accession>D7A5U8</accession>
<dbReference type="PANTHER" id="PTHR42718:SF39">
    <property type="entry name" value="ACTINORHODIN TRANSPORTER-RELATED"/>
    <property type="match status" value="1"/>
</dbReference>
<evidence type="ECO:0000313" key="8">
    <source>
        <dbReference type="EMBL" id="ADH90063.1"/>
    </source>
</evidence>
<dbReference type="PRINTS" id="PR01036">
    <property type="entry name" value="TCRTETB"/>
</dbReference>